<evidence type="ECO:0000256" key="1">
    <source>
        <dbReference type="ARBA" id="ARBA00022630"/>
    </source>
</evidence>
<evidence type="ECO:0000256" key="2">
    <source>
        <dbReference type="ARBA" id="ARBA00023002"/>
    </source>
</evidence>
<evidence type="ECO:0000313" key="5">
    <source>
        <dbReference type="Proteomes" id="UP000076630"/>
    </source>
</evidence>
<dbReference type="GO" id="GO:0016491">
    <property type="term" value="F:oxidoreductase activity"/>
    <property type="evidence" value="ECO:0007669"/>
    <property type="project" value="UniProtKB-KW"/>
</dbReference>
<dbReference type="Proteomes" id="UP000076630">
    <property type="component" value="Unassembled WGS sequence"/>
</dbReference>
<evidence type="ECO:0000259" key="3">
    <source>
        <dbReference type="Pfam" id="PF07992"/>
    </source>
</evidence>
<dbReference type="SUPFAM" id="SSF51905">
    <property type="entry name" value="FAD/NAD(P)-binding domain"/>
    <property type="match status" value="1"/>
</dbReference>
<name>A0A161SD11_9FLAO</name>
<dbReference type="PRINTS" id="PR00469">
    <property type="entry name" value="PNDRDTASEII"/>
</dbReference>
<gene>
    <name evidence="4" type="ORF">AV926_02825</name>
</gene>
<dbReference type="Pfam" id="PF07992">
    <property type="entry name" value="Pyr_redox_2"/>
    <property type="match status" value="1"/>
</dbReference>
<dbReference type="InterPro" id="IPR023753">
    <property type="entry name" value="FAD/NAD-binding_dom"/>
</dbReference>
<dbReference type="AlphaFoldDB" id="A0A161SD11"/>
<dbReference type="OrthoDB" id="9806179at2"/>
<keyword evidence="5" id="KW-1185">Reference proteome</keyword>
<keyword evidence="2" id="KW-0560">Oxidoreductase</keyword>
<dbReference type="PRINTS" id="PR00368">
    <property type="entry name" value="FADPNR"/>
</dbReference>
<evidence type="ECO:0000313" key="4">
    <source>
        <dbReference type="EMBL" id="KZE84076.1"/>
    </source>
</evidence>
<proteinExistence type="predicted"/>
<dbReference type="Gene3D" id="3.50.50.60">
    <property type="entry name" value="FAD/NAD(P)-binding domain"/>
    <property type="match status" value="2"/>
</dbReference>
<dbReference type="InterPro" id="IPR050097">
    <property type="entry name" value="Ferredoxin-NADP_redctase_2"/>
</dbReference>
<dbReference type="InterPro" id="IPR036188">
    <property type="entry name" value="FAD/NAD-bd_sf"/>
</dbReference>
<accession>A0A161SD11</accession>
<reference evidence="4 5" key="1">
    <citation type="submission" date="2016-01" db="EMBL/GenBank/DDBJ databases">
        <title>Whole genome sequencing of Myroides marinus L41.</title>
        <authorList>
            <person name="Hong K.W."/>
        </authorList>
    </citation>
    <scope>NUCLEOTIDE SEQUENCE [LARGE SCALE GENOMIC DNA]</scope>
    <source>
        <strain evidence="4 5">L41</strain>
    </source>
</reference>
<keyword evidence="1" id="KW-0285">Flavoprotein</keyword>
<dbReference type="PANTHER" id="PTHR48105">
    <property type="entry name" value="THIOREDOXIN REDUCTASE 1-RELATED-RELATED"/>
    <property type="match status" value="1"/>
</dbReference>
<organism evidence="4 5">
    <name type="scientific">Myroides marinus</name>
    <dbReference type="NCBI Taxonomy" id="703342"/>
    <lineage>
        <taxon>Bacteria</taxon>
        <taxon>Pseudomonadati</taxon>
        <taxon>Bacteroidota</taxon>
        <taxon>Flavobacteriia</taxon>
        <taxon>Flavobacteriales</taxon>
        <taxon>Flavobacteriaceae</taxon>
        <taxon>Myroides</taxon>
    </lineage>
</organism>
<comment type="caution">
    <text evidence="4">The sequence shown here is derived from an EMBL/GenBank/DDBJ whole genome shotgun (WGS) entry which is preliminary data.</text>
</comment>
<dbReference type="EMBL" id="LQNU01000032">
    <property type="protein sequence ID" value="KZE84076.1"/>
    <property type="molecule type" value="Genomic_DNA"/>
</dbReference>
<feature type="domain" description="FAD/NAD(P)-binding" evidence="3">
    <location>
        <begin position="39"/>
        <end position="318"/>
    </location>
</feature>
<sequence length="336" mass="37013">MVSRREFIQKSTLASSTILVANSLESFVVIDSVDEDELFDVIIIGGSYAGLSAALTLGRSMCKVLILDGNEPCNRMTPHSHNFLTQDGVAPGQISAKAKEQVFKYETVLYYSTEVEKVDKTANQTFLVHSVEQKKYKAKFVLFATGLKDMLLPIKGYADCWGKSVIHCTYCHGYEQINRTTAILANGDLAFHLLMLASPLTTKLSILTNGQANFTVEQQNIINKKGIKIIETPITELKHKQGQVSEVVFRDNSNLQVEVIYSRPAVIQKCNIPSQLGCELTEQGLLKVDNQQESTIPRVYACGDMTSFRSIATAIATGSAAGRAINTQLCQLDFKS</sequence>
<protein>
    <submittedName>
        <fullName evidence="4">Pyridine nucleotide-disulfide oxidoreductase</fullName>
    </submittedName>
</protein>
<dbReference type="RefSeq" id="WP_038988126.1">
    <property type="nucleotide sequence ID" value="NZ_JWJO01000078.1"/>
</dbReference>